<reference evidence="1" key="1">
    <citation type="submission" date="2014-09" db="EMBL/GenBank/DDBJ databases">
        <authorList>
            <person name="Magalhaes I.L.F."/>
            <person name="Oliveira U."/>
            <person name="Santos F.R."/>
            <person name="Vidigal T.H.D.A."/>
            <person name="Brescovit A.D."/>
            <person name="Santos A.J."/>
        </authorList>
    </citation>
    <scope>NUCLEOTIDE SEQUENCE</scope>
    <source>
        <tissue evidence="1">Shoot tissue taken approximately 20 cm above the soil surface</tissue>
    </source>
</reference>
<evidence type="ECO:0000313" key="1">
    <source>
        <dbReference type="EMBL" id="JAD45563.1"/>
    </source>
</evidence>
<protein>
    <submittedName>
        <fullName evidence="1">Uncharacterized protein</fullName>
    </submittedName>
</protein>
<organism evidence="1">
    <name type="scientific">Arundo donax</name>
    <name type="common">Giant reed</name>
    <name type="synonym">Donax arundinaceus</name>
    <dbReference type="NCBI Taxonomy" id="35708"/>
    <lineage>
        <taxon>Eukaryota</taxon>
        <taxon>Viridiplantae</taxon>
        <taxon>Streptophyta</taxon>
        <taxon>Embryophyta</taxon>
        <taxon>Tracheophyta</taxon>
        <taxon>Spermatophyta</taxon>
        <taxon>Magnoliopsida</taxon>
        <taxon>Liliopsida</taxon>
        <taxon>Poales</taxon>
        <taxon>Poaceae</taxon>
        <taxon>PACMAD clade</taxon>
        <taxon>Arundinoideae</taxon>
        <taxon>Arundineae</taxon>
        <taxon>Arundo</taxon>
    </lineage>
</organism>
<accession>A0A0A9A6K2</accession>
<proteinExistence type="predicted"/>
<name>A0A0A9A6K2_ARUDO</name>
<sequence>MLNYWSYERQIQRQH</sequence>
<reference evidence="1" key="2">
    <citation type="journal article" date="2015" name="Data Brief">
        <title>Shoot transcriptome of the giant reed, Arundo donax.</title>
        <authorList>
            <person name="Barrero R.A."/>
            <person name="Guerrero F.D."/>
            <person name="Moolhuijzen P."/>
            <person name="Goolsby J.A."/>
            <person name="Tidwell J."/>
            <person name="Bellgard S.E."/>
            <person name="Bellgard M.I."/>
        </authorList>
    </citation>
    <scope>NUCLEOTIDE SEQUENCE</scope>
    <source>
        <tissue evidence="1">Shoot tissue taken approximately 20 cm above the soil surface</tissue>
    </source>
</reference>
<dbReference type="EMBL" id="GBRH01252332">
    <property type="protein sequence ID" value="JAD45563.1"/>
    <property type="molecule type" value="Transcribed_RNA"/>
</dbReference>